<gene>
    <name evidence="1" type="ORF">D9756_008487</name>
</gene>
<proteinExistence type="predicted"/>
<sequence length="527" mass="59440">MIFSPKIWQEIIAFYGIGSDKLHPLLSLTTVSKAISHLALDRLWQDVDTLELLKHVINAQAPSPDMPIVTELVKADSIREGRYEERWVLLSPFNEDLKSRVRDYLSRIHSLKYSITSSSCRKESSFWRILSLCTSSNTSLLPNLQSLHLSHTSQRREVIDVSLLLPILSPSIQAIDIEDGKHDHSCINVRVLLNILWSCGCKPRKINIRAHPQPDTIQSITIFPQLTALTFIPSPVPGLRNSSISVSDTLASLPHLDYLMLNLQAYTPLQPPEAITHKYLKTTCLVGEPQDYEMFFRACRLPSLHSISVMLHNPIAIRWKSFFDGIAECCPALMEIRVVTLRLENAKSLCSDDIRSIFKLPLKVFKLKNITFEFSAQEFDFMLSQWPKLRLLMFQYTTPRDSSSQKVPTYNATPLLPTIAKHSSLSGVVMGMDFQSLLDPGLLKGIVNFTSHSPLGILGIDVAANFPEELVEMYILARNLLAIFPSLCVCYLGDDEGGGEGLKKRFIELQRLIDLLKNEKVPSMEQG</sequence>
<name>A0A8H5D0T8_9AGAR</name>
<keyword evidence="2" id="KW-1185">Reference proteome</keyword>
<evidence type="ECO:0000313" key="1">
    <source>
        <dbReference type="EMBL" id="KAF5350641.1"/>
    </source>
</evidence>
<dbReference type="AlphaFoldDB" id="A0A8H5D0T8"/>
<evidence type="ECO:0000313" key="2">
    <source>
        <dbReference type="Proteomes" id="UP000559027"/>
    </source>
</evidence>
<protein>
    <submittedName>
        <fullName evidence="1">Uncharacterized protein</fullName>
    </submittedName>
</protein>
<dbReference type="OrthoDB" id="3110269at2759"/>
<organism evidence="1 2">
    <name type="scientific">Leucocoprinus leucothites</name>
    <dbReference type="NCBI Taxonomy" id="201217"/>
    <lineage>
        <taxon>Eukaryota</taxon>
        <taxon>Fungi</taxon>
        <taxon>Dikarya</taxon>
        <taxon>Basidiomycota</taxon>
        <taxon>Agaricomycotina</taxon>
        <taxon>Agaricomycetes</taxon>
        <taxon>Agaricomycetidae</taxon>
        <taxon>Agaricales</taxon>
        <taxon>Agaricineae</taxon>
        <taxon>Agaricaceae</taxon>
        <taxon>Leucocoprinus</taxon>
    </lineage>
</organism>
<dbReference type="Proteomes" id="UP000559027">
    <property type="component" value="Unassembled WGS sequence"/>
</dbReference>
<accession>A0A8H5D0T8</accession>
<reference evidence="1 2" key="1">
    <citation type="journal article" date="2020" name="ISME J.">
        <title>Uncovering the hidden diversity of litter-decomposition mechanisms in mushroom-forming fungi.</title>
        <authorList>
            <person name="Floudas D."/>
            <person name="Bentzer J."/>
            <person name="Ahren D."/>
            <person name="Johansson T."/>
            <person name="Persson P."/>
            <person name="Tunlid A."/>
        </authorList>
    </citation>
    <scope>NUCLEOTIDE SEQUENCE [LARGE SCALE GENOMIC DNA]</scope>
    <source>
        <strain evidence="1 2">CBS 146.42</strain>
    </source>
</reference>
<dbReference type="EMBL" id="JAACJO010000014">
    <property type="protein sequence ID" value="KAF5350641.1"/>
    <property type="molecule type" value="Genomic_DNA"/>
</dbReference>
<comment type="caution">
    <text evidence="1">The sequence shown here is derived from an EMBL/GenBank/DDBJ whole genome shotgun (WGS) entry which is preliminary data.</text>
</comment>